<dbReference type="EMBL" id="JAJNNZ010000009">
    <property type="protein sequence ID" value="MCJ2377633.1"/>
    <property type="molecule type" value="Genomic_DNA"/>
</dbReference>
<feature type="chain" id="PRO_5040814958" evidence="2">
    <location>
        <begin position="20"/>
        <end position="327"/>
    </location>
</feature>
<evidence type="ECO:0000256" key="2">
    <source>
        <dbReference type="SAM" id="SignalP"/>
    </source>
</evidence>
<evidence type="ECO:0000256" key="1">
    <source>
        <dbReference type="ARBA" id="ARBA00006987"/>
    </source>
</evidence>
<name>A0A9X1WEB2_9VIBR</name>
<feature type="signal peptide" evidence="2">
    <location>
        <begin position="1"/>
        <end position="19"/>
    </location>
</feature>
<dbReference type="RefSeq" id="WP_244357814.1">
    <property type="nucleotide sequence ID" value="NZ_JAJNNZ010000009.1"/>
</dbReference>
<evidence type="ECO:0000313" key="4">
    <source>
        <dbReference type="Proteomes" id="UP001139488"/>
    </source>
</evidence>
<dbReference type="PANTHER" id="PTHR42928:SF5">
    <property type="entry name" value="BLR1237 PROTEIN"/>
    <property type="match status" value="1"/>
</dbReference>
<dbReference type="CDD" id="cd07012">
    <property type="entry name" value="PBP2_Bug_TTT"/>
    <property type="match status" value="1"/>
</dbReference>
<keyword evidence="2" id="KW-0732">Signal</keyword>
<gene>
    <name evidence="3" type="ORF">LNL84_12405</name>
</gene>
<dbReference type="Gene3D" id="3.40.190.150">
    <property type="entry name" value="Bordetella uptake gene, domain 1"/>
    <property type="match status" value="1"/>
</dbReference>
<dbReference type="InterPro" id="IPR005064">
    <property type="entry name" value="BUG"/>
</dbReference>
<comment type="caution">
    <text evidence="3">The sequence shown here is derived from an EMBL/GenBank/DDBJ whole genome shotgun (WGS) entry which is preliminary data.</text>
</comment>
<comment type="similarity">
    <text evidence="1">Belongs to the UPF0065 (bug) family.</text>
</comment>
<sequence length="327" mass="35981">MLKEVFLAGAAMAASFSIAAADYPSRNIENIFPWGPGTAYASSQIITDALAEELGVKISVVSTPGGAGAKAIQKALKKPADGHTIIDGWVANLVLQPNLGNVDWKYDDFTPLWSATQVPFALVSRKNETRWYDFESFIAYAKANPGKLRYSSGTYKNLPHMIIAQVLRSQGVYARNVPYPQDGDAFKDLRSGLLDFTFNNPTTYKNNKDAFKPLVVLNEDKGVSTMFDNAPTVKDLGVDMGLTGLSASGWNWYLVHKETPQEVVDEMRAAMKRALDKAETQEKLISLGFYPSMFSPEQYEDIVSAVSSQLTNAQTAIQWEKDKLAGK</sequence>
<dbReference type="InterPro" id="IPR042100">
    <property type="entry name" value="Bug_dom1"/>
</dbReference>
<accession>A0A9X1WEB2</accession>
<dbReference type="AlphaFoldDB" id="A0A9X1WEB2"/>
<proteinExistence type="inferred from homology"/>
<evidence type="ECO:0000313" key="3">
    <source>
        <dbReference type="EMBL" id="MCJ2377633.1"/>
    </source>
</evidence>
<reference evidence="3" key="1">
    <citation type="submission" date="2021-11" db="EMBL/GenBank/DDBJ databases">
        <title>Vibrio ZSDE26 sp. nov. and Vibrio ZSDZ34 sp. nov., isolated from coastal seawater in Qingdao.</title>
        <authorList>
            <person name="Zhang P."/>
        </authorList>
    </citation>
    <scope>NUCLEOTIDE SEQUENCE</scope>
    <source>
        <strain evidence="3">ZSDZ34</strain>
    </source>
</reference>
<dbReference type="Gene3D" id="3.40.190.10">
    <property type="entry name" value="Periplasmic binding protein-like II"/>
    <property type="match status" value="1"/>
</dbReference>
<dbReference type="SUPFAM" id="SSF53850">
    <property type="entry name" value="Periplasmic binding protein-like II"/>
    <property type="match status" value="1"/>
</dbReference>
<protein>
    <submittedName>
        <fullName evidence="3">Tripartite tricarboxylate transporter substrate binding protein</fullName>
    </submittedName>
</protein>
<dbReference type="Pfam" id="PF03401">
    <property type="entry name" value="TctC"/>
    <property type="match status" value="1"/>
</dbReference>
<organism evidence="3 4">
    <name type="scientific">Vibrio gelatinilyticus</name>
    <dbReference type="NCBI Taxonomy" id="2893468"/>
    <lineage>
        <taxon>Bacteria</taxon>
        <taxon>Pseudomonadati</taxon>
        <taxon>Pseudomonadota</taxon>
        <taxon>Gammaproteobacteria</taxon>
        <taxon>Vibrionales</taxon>
        <taxon>Vibrionaceae</taxon>
        <taxon>Vibrio</taxon>
    </lineage>
</organism>
<dbReference type="PANTHER" id="PTHR42928">
    <property type="entry name" value="TRICARBOXYLATE-BINDING PROTEIN"/>
    <property type="match status" value="1"/>
</dbReference>
<keyword evidence="4" id="KW-1185">Reference proteome</keyword>
<dbReference type="Proteomes" id="UP001139488">
    <property type="component" value="Unassembled WGS sequence"/>
</dbReference>